<gene>
    <name evidence="2" type="ORF">Purlil1_4180</name>
</gene>
<comment type="caution">
    <text evidence="2">The sequence shown here is derived from an EMBL/GenBank/DDBJ whole genome shotgun (WGS) entry which is preliminary data.</text>
</comment>
<evidence type="ECO:0000313" key="2">
    <source>
        <dbReference type="EMBL" id="KAK4091750.1"/>
    </source>
</evidence>
<proteinExistence type="predicted"/>
<reference evidence="2 3" key="1">
    <citation type="journal article" date="2024" name="Microbiol. Resour. Announc.">
        <title>Genome annotations for the ascomycete fungi Trichoderma harzianum, Trichoderma aggressivum, and Purpureocillium lilacinum.</title>
        <authorList>
            <person name="Beijen E.P.W."/>
            <person name="Ohm R.A."/>
        </authorList>
    </citation>
    <scope>NUCLEOTIDE SEQUENCE [LARGE SCALE GENOMIC DNA]</scope>
    <source>
        <strain evidence="2 3">CBS 150709</strain>
    </source>
</reference>
<feature type="compositionally biased region" description="Basic and acidic residues" evidence="1">
    <location>
        <begin position="265"/>
        <end position="279"/>
    </location>
</feature>
<dbReference type="EMBL" id="JAWRVI010000011">
    <property type="protein sequence ID" value="KAK4091750.1"/>
    <property type="molecule type" value="Genomic_DNA"/>
</dbReference>
<feature type="region of interest" description="Disordered" evidence="1">
    <location>
        <begin position="314"/>
        <end position="378"/>
    </location>
</feature>
<name>A0ABR0C6F2_PURLI</name>
<sequence>MSTNQNRKGPSVGTKVDLGRNAPVTEEGAGYVAPESLAAESFKGGGEFSENRHGQPDSTSSGTTRSGARSGPPETALAGENGGTAPSYVSSQYIGDSGGPHGKNLKSGGFADSKTKDGLKMALESEPGSKNDPSRLAEERFELHDAAGPGVSGRRDTELSTSTKYDGLDRETPFGESWNPGPSGKGCRYTHSSGIGDGGDTDGLARVSYVAAWCLPSDVAPTTTPVGSQCKYGRSPPRHQHSVSQLLISTAATALNPPHAGAHLQQHENRKQYTGAGRRDDKHSETCVLYIVQTFLSLLQQSRDGWSRRVTRGFEQLDRSDDSTMSSGGTPPTARSSPSGAPSENTSPQAMAFGTTGDPGSVPTETWPSIALPYPDYVPDEGELERRRLGEAQPQLVPTEVFVNKYFATTRPNTR</sequence>
<evidence type="ECO:0000313" key="3">
    <source>
        <dbReference type="Proteomes" id="UP001287286"/>
    </source>
</evidence>
<protein>
    <submittedName>
        <fullName evidence="2">Uncharacterized protein</fullName>
    </submittedName>
</protein>
<evidence type="ECO:0000256" key="1">
    <source>
        <dbReference type="SAM" id="MobiDB-lite"/>
    </source>
</evidence>
<dbReference type="Proteomes" id="UP001287286">
    <property type="component" value="Unassembled WGS sequence"/>
</dbReference>
<organism evidence="2 3">
    <name type="scientific">Purpureocillium lilacinum</name>
    <name type="common">Paecilomyces lilacinus</name>
    <dbReference type="NCBI Taxonomy" id="33203"/>
    <lineage>
        <taxon>Eukaryota</taxon>
        <taxon>Fungi</taxon>
        <taxon>Dikarya</taxon>
        <taxon>Ascomycota</taxon>
        <taxon>Pezizomycotina</taxon>
        <taxon>Sordariomycetes</taxon>
        <taxon>Hypocreomycetidae</taxon>
        <taxon>Hypocreales</taxon>
        <taxon>Ophiocordycipitaceae</taxon>
        <taxon>Purpureocillium</taxon>
    </lineage>
</organism>
<keyword evidence="3" id="KW-1185">Reference proteome</keyword>
<feature type="region of interest" description="Disordered" evidence="1">
    <location>
        <begin position="260"/>
        <end position="279"/>
    </location>
</feature>
<accession>A0ABR0C6F2</accession>
<feature type="region of interest" description="Disordered" evidence="1">
    <location>
        <begin position="1"/>
        <end position="185"/>
    </location>
</feature>
<feature type="compositionally biased region" description="Low complexity" evidence="1">
    <location>
        <begin position="58"/>
        <end position="71"/>
    </location>
</feature>
<feature type="compositionally biased region" description="Polar residues" evidence="1">
    <location>
        <begin position="323"/>
        <end position="349"/>
    </location>
</feature>
<feature type="compositionally biased region" description="Basic and acidic residues" evidence="1">
    <location>
        <begin position="127"/>
        <end position="145"/>
    </location>
</feature>